<name>A0A2P1JUU2_9CAUD</name>
<dbReference type="Proteomes" id="UP000241502">
    <property type="component" value="Segment"/>
</dbReference>
<dbReference type="EMBL" id="MG983743">
    <property type="protein sequence ID" value="AVO23130.1"/>
    <property type="molecule type" value="Genomic_DNA"/>
</dbReference>
<keyword evidence="2" id="KW-1185">Reference proteome</keyword>
<gene>
    <name evidence="1" type="ORF">RIVERRIDER_49</name>
</gene>
<accession>A0A2P1JUU2</accession>
<reference evidence="1" key="1">
    <citation type="submission" date="2018-02" db="EMBL/GenBank/DDBJ databases">
        <authorList>
            <person name="Miller M."/>
            <person name="Deiulio A."/>
            <person name="Douthitt C."/>
            <person name="McMahon J."/>
            <person name="Holland C."/>
            <person name="Wiersma-Koch H."/>
            <person name="Turechek W."/>
            <person name="D'Elia T."/>
        </authorList>
    </citation>
    <scope>NUCLEOTIDE SEQUENCE [LARGE SCALE GENOMIC DNA]</scope>
</reference>
<sequence>MSDPSIKDEHLGQVLRQIPFTADVEEIFKRASIIAAEQETQNEVR</sequence>
<protein>
    <submittedName>
        <fullName evidence="1">Uncharacterized protein</fullName>
    </submittedName>
</protein>
<evidence type="ECO:0000313" key="2">
    <source>
        <dbReference type="Proteomes" id="UP000241502"/>
    </source>
</evidence>
<evidence type="ECO:0000313" key="1">
    <source>
        <dbReference type="EMBL" id="AVO23130.1"/>
    </source>
</evidence>
<organism evidence="1 2">
    <name type="scientific">Xanthomonas phage RiverRider</name>
    <dbReference type="NCBI Taxonomy" id="2108116"/>
    <lineage>
        <taxon>Viruses</taxon>
        <taxon>Duplodnaviria</taxon>
        <taxon>Heunggongvirae</taxon>
        <taxon>Uroviricota</taxon>
        <taxon>Caudoviricetes</taxon>
        <taxon>Schitoviridae</taxon>
        <taxon>Riverridervirus</taxon>
        <taxon>Riverridervirus riverrider</taxon>
    </lineage>
</organism>
<proteinExistence type="predicted"/>